<dbReference type="Gene3D" id="1.50.10.10">
    <property type="match status" value="1"/>
</dbReference>
<dbReference type="InterPro" id="IPR052043">
    <property type="entry name" value="PolySaccharide_Degr_Enz"/>
</dbReference>
<reference evidence="2 3" key="1">
    <citation type="submission" date="2018-06" db="EMBL/GenBank/DDBJ databases">
        <title>Paenibacillus imtechensis sp. nov.</title>
        <authorList>
            <person name="Pinnaka A.K."/>
            <person name="Singh H."/>
            <person name="Kaur M."/>
        </authorList>
    </citation>
    <scope>NUCLEOTIDE SEQUENCE [LARGE SCALE GENOMIC DNA]</scope>
    <source>
        <strain evidence="2 3">SMB1</strain>
    </source>
</reference>
<proteinExistence type="predicted"/>
<evidence type="ECO:0000313" key="3">
    <source>
        <dbReference type="Proteomes" id="UP000249522"/>
    </source>
</evidence>
<keyword evidence="1 2" id="KW-0378">Hydrolase</keyword>
<dbReference type="Pfam" id="PF07470">
    <property type="entry name" value="Glyco_hydro_88"/>
    <property type="match status" value="1"/>
</dbReference>
<protein>
    <submittedName>
        <fullName evidence="2">Glycoside hydrolase 105 family protein</fullName>
    </submittedName>
</protein>
<dbReference type="EMBL" id="QKRB01000060">
    <property type="protein sequence ID" value="PZD93118.1"/>
    <property type="molecule type" value="Genomic_DNA"/>
</dbReference>
<dbReference type="InterPro" id="IPR010905">
    <property type="entry name" value="Glyco_hydro_88"/>
</dbReference>
<dbReference type="SUPFAM" id="SSF48208">
    <property type="entry name" value="Six-hairpin glycosidases"/>
    <property type="match status" value="1"/>
</dbReference>
<keyword evidence="3" id="KW-1185">Reference proteome</keyword>
<dbReference type="RefSeq" id="WP_111149760.1">
    <property type="nucleotide sequence ID" value="NZ_QKRB01000060.1"/>
</dbReference>
<dbReference type="PANTHER" id="PTHR33886">
    <property type="entry name" value="UNSATURATED RHAMNOGALACTURONAN HYDROLASE (EUROFUNG)"/>
    <property type="match status" value="1"/>
</dbReference>
<dbReference type="InterPro" id="IPR008928">
    <property type="entry name" value="6-hairpin_glycosidase_sf"/>
</dbReference>
<dbReference type="GO" id="GO:0005975">
    <property type="term" value="P:carbohydrate metabolic process"/>
    <property type="evidence" value="ECO:0007669"/>
    <property type="project" value="InterPro"/>
</dbReference>
<organism evidence="2 3">
    <name type="scientific">Paenibacillus sambharensis</name>
    <dbReference type="NCBI Taxonomy" id="1803190"/>
    <lineage>
        <taxon>Bacteria</taxon>
        <taxon>Bacillati</taxon>
        <taxon>Bacillota</taxon>
        <taxon>Bacilli</taxon>
        <taxon>Bacillales</taxon>
        <taxon>Paenibacillaceae</taxon>
        <taxon>Paenibacillus</taxon>
    </lineage>
</organism>
<evidence type="ECO:0000256" key="1">
    <source>
        <dbReference type="ARBA" id="ARBA00022801"/>
    </source>
</evidence>
<gene>
    <name evidence="2" type="ORF">DNH61_25010</name>
</gene>
<dbReference type="AlphaFoldDB" id="A0A2W1KZM4"/>
<accession>A0A2W1KZM4</accession>
<dbReference type="Proteomes" id="UP000249522">
    <property type="component" value="Unassembled WGS sequence"/>
</dbReference>
<dbReference type="GO" id="GO:0016787">
    <property type="term" value="F:hydrolase activity"/>
    <property type="evidence" value="ECO:0007669"/>
    <property type="project" value="UniProtKB-KW"/>
</dbReference>
<sequence>MTEASHAQQPLQWAKDACRSIMETYTPAQLPPEGRWHYHQGVFLYGMLRLWEETGEAELFDYIKGYVDHLVDEHGNFLFDREELDAIQAGVLLFTLHKKTGDDRYKKAADKLRHLFDTLNKTSEGGYWHKDKYPYQMWLDGLYMGGAFAVRYGWHYGEPDLYDMVLEQERLMRSHTRDEATGLYYHAWDESRRTPWSDPETGRAPEVWGRAMGWYGFALADFLTIIPEGYEGRDALIEVERDLLTSLLKHQDQKTGMWYQVIDKGDRPDNWLETSCSALYIFALAKAEGLGIGGDQFAEAAERGFKGLLEAMRRDDNGRFIMPEICIGTGVGDYEHYIKRPRCENDLHGVGAFVLACVEMDALRKRRTAGRETASV</sequence>
<dbReference type="InterPro" id="IPR012341">
    <property type="entry name" value="6hp_glycosidase-like_sf"/>
</dbReference>
<name>A0A2W1KZM4_9BACL</name>
<evidence type="ECO:0000313" key="2">
    <source>
        <dbReference type="EMBL" id="PZD93118.1"/>
    </source>
</evidence>
<dbReference type="OrthoDB" id="6381507at2"/>
<comment type="caution">
    <text evidence="2">The sequence shown here is derived from an EMBL/GenBank/DDBJ whole genome shotgun (WGS) entry which is preliminary data.</text>
</comment>
<dbReference type="PANTHER" id="PTHR33886:SF8">
    <property type="entry name" value="UNSATURATED RHAMNOGALACTURONAN HYDROLASE (EUROFUNG)"/>
    <property type="match status" value="1"/>
</dbReference>